<feature type="signal peptide" evidence="7">
    <location>
        <begin position="1"/>
        <end position="21"/>
    </location>
</feature>
<dbReference type="InterPro" id="IPR015425">
    <property type="entry name" value="FH2_Formin"/>
</dbReference>
<feature type="region of interest" description="Disordered" evidence="5">
    <location>
        <begin position="256"/>
        <end position="324"/>
    </location>
</feature>
<keyword evidence="2 7" id="KW-0732">Signal</keyword>
<dbReference type="Pfam" id="PF02181">
    <property type="entry name" value="FH2"/>
    <property type="match status" value="1"/>
</dbReference>
<feature type="region of interest" description="Disordered" evidence="5">
    <location>
        <begin position="375"/>
        <end position="417"/>
    </location>
</feature>
<evidence type="ECO:0000256" key="1">
    <source>
        <dbReference type="ARBA" id="ARBA00004167"/>
    </source>
</evidence>
<evidence type="ECO:0000259" key="8">
    <source>
        <dbReference type="PROSITE" id="PS51444"/>
    </source>
</evidence>
<comment type="subcellular location">
    <subcellularLocation>
        <location evidence="1">Membrane</location>
        <topology evidence="1">Single-pass membrane protein</topology>
    </subcellularLocation>
</comment>
<dbReference type="Proteomes" id="UP000639772">
    <property type="component" value="Unassembled WGS sequence"/>
</dbReference>
<dbReference type="PANTHER" id="PTHR23213:SF368">
    <property type="entry name" value="HISTONE H3-K79 METHYLTRANSFERASE"/>
    <property type="match status" value="1"/>
</dbReference>
<evidence type="ECO:0000256" key="7">
    <source>
        <dbReference type="SAM" id="SignalP"/>
    </source>
</evidence>
<dbReference type="InterPro" id="IPR027643">
    <property type="entry name" value="Formin-like_plant"/>
</dbReference>
<feature type="domain" description="FH2" evidence="8">
    <location>
        <begin position="406"/>
        <end position="718"/>
    </location>
</feature>
<dbReference type="AlphaFoldDB" id="A0A835RB00"/>
<dbReference type="GO" id="GO:0051015">
    <property type="term" value="F:actin filament binding"/>
    <property type="evidence" value="ECO:0007669"/>
    <property type="project" value="InterPro"/>
</dbReference>
<feature type="transmembrane region" description="Helical" evidence="6">
    <location>
        <begin position="106"/>
        <end position="130"/>
    </location>
</feature>
<organism evidence="9 10">
    <name type="scientific">Vanilla planifolia</name>
    <name type="common">Vanilla</name>
    <dbReference type="NCBI Taxonomy" id="51239"/>
    <lineage>
        <taxon>Eukaryota</taxon>
        <taxon>Viridiplantae</taxon>
        <taxon>Streptophyta</taxon>
        <taxon>Embryophyta</taxon>
        <taxon>Tracheophyta</taxon>
        <taxon>Spermatophyta</taxon>
        <taxon>Magnoliopsida</taxon>
        <taxon>Liliopsida</taxon>
        <taxon>Asparagales</taxon>
        <taxon>Orchidaceae</taxon>
        <taxon>Vanilloideae</taxon>
        <taxon>Vanilleae</taxon>
        <taxon>Vanilla</taxon>
    </lineage>
</organism>
<evidence type="ECO:0000256" key="3">
    <source>
        <dbReference type="ARBA" id="ARBA00025793"/>
    </source>
</evidence>
<evidence type="ECO:0000313" key="9">
    <source>
        <dbReference type="EMBL" id="KAG0483078.1"/>
    </source>
</evidence>
<feature type="compositionally biased region" description="Basic and acidic residues" evidence="5">
    <location>
        <begin position="403"/>
        <end position="412"/>
    </location>
</feature>
<comment type="similarity">
    <text evidence="3">Belongs to the formin-like family. Class-I subfamily.</text>
</comment>
<dbReference type="GO" id="GO:0045010">
    <property type="term" value="P:actin nucleation"/>
    <property type="evidence" value="ECO:0007669"/>
    <property type="project" value="InterPro"/>
</dbReference>
<dbReference type="GO" id="GO:0016020">
    <property type="term" value="C:membrane"/>
    <property type="evidence" value="ECO:0007669"/>
    <property type="project" value="UniProtKB-SubCell"/>
</dbReference>
<gene>
    <name evidence="9" type="ORF">HPP92_011162</name>
</gene>
<dbReference type="OrthoDB" id="1668162at2759"/>
<evidence type="ECO:0000256" key="5">
    <source>
        <dbReference type="SAM" id="MobiDB-lite"/>
    </source>
</evidence>
<reference evidence="9 10" key="1">
    <citation type="journal article" date="2020" name="Nat. Food">
        <title>A phased Vanilla planifolia genome enables genetic improvement of flavour and production.</title>
        <authorList>
            <person name="Hasing T."/>
            <person name="Tang H."/>
            <person name="Brym M."/>
            <person name="Khazi F."/>
            <person name="Huang T."/>
            <person name="Chambers A.H."/>
        </authorList>
    </citation>
    <scope>NUCLEOTIDE SEQUENCE [LARGE SCALE GENOMIC DNA]</scope>
    <source>
        <tissue evidence="9">Leaf</tissue>
    </source>
</reference>
<dbReference type="PANTHER" id="PTHR23213">
    <property type="entry name" value="FORMIN-RELATED"/>
    <property type="match status" value="1"/>
</dbReference>
<dbReference type="PROSITE" id="PS51444">
    <property type="entry name" value="FH2"/>
    <property type="match status" value="1"/>
</dbReference>
<evidence type="ECO:0000256" key="2">
    <source>
        <dbReference type="ARBA" id="ARBA00022729"/>
    </source>
</evidence>
<keyword evidence="6" id="KW-1133">Transmembrane helix</keyword>
<dbReference type="EMBL" id="JADCNM010000005">
    <property type="protein sequence ID" value="KAG0483078.1"/>
    <property type="molecule type" value="Genomic_DNA"/>
</dbReference>
<comment type="caution">
    <text evidence="9">The sequence shown here is derived from an EMBL/GenBank/DDBJ whole genome shotgun (WGS) entry which is preliminary data.</text>
</comment>
<feature type="region of interest" description="Disordered" evidence="5">
    <location>
        <begin position="192"/>
        <end position="240"/>
    </location>
</feature>
<evidence type="ECO:0000313" key="10">
    <source>
        <dbReference type="Proteomes" id="UP000639772"/>
    </source>
</evidence>
<evidence type="ECO:0000256" key="4">
    <source>
        <dbReference type="RuleBase" id="RU361260"/>
    </source>
</evidence>
<dbReference type="SMART" id="SM00498">
    <property type="entry name" value="FH2"/>
    <property type="match status" value="1"/>
</dbReference>
<protein>
    <recommendedName>
        <fullName evidence="4">Formin-like protein</fullName>
    </recommendedName>
</protein>
<dbReference type="SUPFAM" id="SSF101447">
    <property type="entry name" value="Formin homology 2 domain (FH2 domain)"/>
    <property type="match status" value="1"/>
</dbReference>
<dbReference type="Gene3D" id="1.20.58.2220">
    <property type="entry name" value="Formin, FH2 domain"/>
    <property type="match status" value="1"/>
</dbReference>
<keyword evidence="6" id="KW-0812">Transmembrane</keyword>
<feature type="compositionally biased region" description="Pro residues" evidence="5">
    <location>
        <begin position="304"/>
        <end position="318"/>
    </location>
</feature>
<feature type="compositionally biased region" description="Low complexity" evidence="5">
    <location>
        <begin position="260"/>
        <end position="290"/>
    </location>
</feature>
<feature type="region of interest" description="Disordered" evidence="5">
    <location>
        <begin position="139"/>
        <end position="164"/>
    </location>
</feature>
<proteinExistence type="inferred from homology"/>
<feature type="chain" id="PRO_5032786487" description="Formin-like protein" evidence="7">
    <location>
        <begin position="22"/>
        <end position="718"/>
    </location>
</feature>
<sequence length="718" mass="79080">MHILNLFFFFFFNTLPIFSCAHDRRVLHLPFFPMSSSWPPAQPPAVNFPKYPTSTNQRPFFPSYPTPRPPPPPPPVAFFSSSSLPTFPANISSFISPASHSSTTKLLGAIAIPIISLALLSLVLFFFFFYRHRCRRRSLEDDEESDSDRLFPPNSAVSDGRKPLANSGPVSSEFLYLGTLVDAGGIAEVEAPSSSSPCGKLGSPELRPLPPLARNVRQGEGEGGMSSEEEFYSPSVSPGEMRNTVFSPALSFRAPEKHGSPVSTLSSPSYPSSNAASSSSPSSPIVSYTPFAFSPGRPTNKIFQPPPPPPPPQPPLRPTTPITSQWKPFSSSLSYLSPAKTQHLFSTQKLRSQWRILDVPINSSVFNLPPLPPPLAPNGHMEKKTQNTSTAELFPNDPPQRSDILERSDGKPRPKLKPLHWDKVKATSGQAMIWDRMKSGSFQLNEEMIETLFVRDTKTVGIKEGRRLAAVAGVQENRLLDAKKSQNIAILLRALNVTKEEVCEALLDGNADSLGTDLLETLLRMAPNKEEELKLREHNDSSSFKLGPAERFLKALLGIPFAFKRVEAMLYIMNFDSEVHYLKESFQTLEATCEELRSSRLFLKLLEAVLKTGNRMNVGTDRGDAQAFKLDTLLKLVDVRAADGKTNLLHFVVQEIIKAEGSRCNTANSSTAMPRSKPEEGDVECRRLGLGVVSGLADDLRNVRISASLIPVRSASRS</sequence>
<accession>A0A835RB00</accession>
<evidence type="ECO:0000256" key="6">
    <source>
        <dbReference type="SAM" id="Phobius"/>
    </source>
</evidence>
<name>A0A835RB00_VANPL</name>
<keyword evidence="6" id="KW-0472">Membrane</keyword>
<dbReference type="InterPro" id="IPR042201">
    <property type="entry name" value="FH2_Formin_sf"/>
</dbReference>